<comment type="caution">
    <text evidence="5">The sequence shown here is derived from an EMBL/GenBank/DDBJ whole genome shotgun (WGS) entry which is preliminary data.</text>
</comment>
<keyword evidence="3 5" id="KW-0067">ATP-binding</keyword>
<dbReference type="InterPro" id="IPR003593">
    <property type="entry name" value="AAA+_ATPase"/>
</dbReference>
<dbReference type="PANTHER" id="PTHR42734">
    <property type="entry name" value="METAL TRANSPORT SYSTEM ATP-BINDING PROTEIN TM_0124-RELATED"/>
    <property type="match status" value="1"/>
</dbReference>
<dbReference type="InterPro" id="IPR003439">
    <property type="entry name" value="ABC_transporter-like_ATP-bd"/>
</dbReference>
<keyword evidence="1" id="KW-0813">Transport</keyword>
<accession>A0A926JSH9</accession>
<feature type="domain" description="ABC transporter" evidence="4">
    <location>
        <begin position="10"/>
        <end position="250"/>
    </location>
</feature>
<dbReference type="PROSITE" id="PS50893">
    <property type="entry name" value="ABC_TRANSPORTER_2"/>
    <property type="match status" value="1"/>
</dbReference>
<evidence type="ECO:0000256" key="2">
    <source>
        <dbReference type="ARBA" id="ARBA00022741"/>
    </source>
</evidence>
<dbReference type="GO" id="GO:0016887">
    <property type="term" value="F:ATP hydrolysis activity"/>
    <property type="evidence" value="ECO:0007669"/>
    <property type="project" value="InterPro"/>
</dbReference>
<dbReference type="PANTHER" id="PTHR42734:SF21">
    <property type="entry name" value="IRON ABC TRANSPORTER, ATP-BINDING PROTEIN"/>
    <property type="match status" value="1"/>
</dbReference>
<dbReference type="RefSeq" id="WP_187965846.1">
    <property type="nucleotide sequence ID" value="NZ_JACVDC010000034.1"/>
</dbReference>
<keyword evidence="2" id="KW-0547">Nucleotide-binding</keyword>
<evidence type="ECO:0000256" key="3">
    <source>
        <dbReference type="ARBA" id="ARBA00022840"/>
    </source>
</evidence>
<dbReference type="Pfam" id="PF00005">
    <property type="entry name" value="ABC_tran"/>
    <property type="match status" value="1"/>
</dbReference>
<protein>
    <submittedName>
        <fullName evidence="5">ABC transporter ATP-binding protein</fullName>
    </submittedName>
</protein>
<name>A0A926JSH9_9FLAO</name>
<keyword evidence="6" id="KW-1185">Reference proteome</keyword>
<dbReference type="Proteomes" id="UP000653730">
    <property type="component" value="Unassembled WGS sequence"/>
</dbReference>
<evidence type="ECO:0000259" key="4">
    <source>
        <dbReference type="PROSITE" id="PS50893"/>
    </source>
</evidence>
<dbReference type="Gene3D" id="3.40.50.300">
    <property type="entry name" value="P-loop containing nucleotide triphosphate hydrolases"/>
    <property type="match status" value="1"/>
</dbReference>
<dbReference type="SMART" id="SM00382">
    <property type="entry name" value="AAA"/>
    <property type="match status" value="1"/>
</dbReference>
<dbReference type="SUPFAM" id="SSF52540">
    <property type="entry name" value="P-loop containing nucleoside triphosphate hydrolases"/>
    <property type="match status" value="1"/>
</dbReference>
<evidence type="ECO:0000313" key="5">
    <source>
        <dbReference type="EMBL" id="MBC9796700.1"/>
    </source>
</evidence>
<dbReference type="GO" id="GO:0005524">
    <property type="term" value="F:ATP binding"/>
    <property type="evidence" value="ECO:0007669"/>
    <property type="project" value="UniProtKB-KW"/>
</dbReference>
<reference evidence="5 6" key="1">
    <citation type="submission" date="2020-09" db="EMBL/GenBank/DDBJ databases">
        <title>Sinomicrobium weinanense sp. nov., a halophilic bacteria isolated from saline-alkali soil.</title>
        <authorList>
            <person name="Wu P."/>
            <person name="Ren H."/>
            <person name="Mei Y."/>
            <person name="Liang Y."/>
            <person name="Chen Z."/>
        </authorList>
    </citation>
    <scope>NUCLEOTIDE SEQUENCE [LARGE SCALE GENOMIC DNA]</scope>
    <source>
        <strain evidence="5 6">FJxs</strain>
    </source>
</reference>
<sequence length="263" mass="29204">MTTDKKNTVLKAERLGIGYKNGKHISEIASDISFAISRGELNAIVGANGIGKSTLLRTLAGIQPSLSGTIILNDKPLPRYTNTELAREISLVLTDQLPSRNLTVTETIALGRQPYTNWIGTLTENDLHKVKEAINLLNLGEIQHKKCYTLSDGQLQKVMIARAIAQDTSIVILDEPTTHLDVYHKTYILKLLKDLARQTQKSILYSSHEIELSIQLCHKILVMSSKGTYFGSPCQLIEEGSFNHLFPGDLITFDRNTGTFKVK</sequence>
<dbReference type="AlphaFoldDB" id="A0A926JSH9"/>
<organism evidence="5 6">
    <name type="scientific">Sinomicrobium weinanense</name>
    <dbReference type="NCBI Taxonomy" id="2842200"/>
    <lineage>
        <taxon>Bacteria</taxon>
        <taxon>Pseudomonadati</taxon>
        <taxon>Bacteroidota</taxon>
        <taxon>Flavobacteriia</taxon>
        <taxon>Flavobacteriales</taxon>
        <taxon>Flavobacteriaceae</taxon>
        <taxon>Sinomicrobium</taxon>
    </lineage>
</organism>
<evidence type="ECO:0000313" key="6">
    <source>
        <dbReference type="Proteomes" id="UP000653730"/>
    </source>
</evidence>
<dbReference type="InterPro" id="IPR027417">
    <property type="entry name" value="P-loop_NTPase"/>
</dbReference>
<gene>
    <name evidence="5" type="ORF">IBL28_12025</name>
</gene>
<dbReference type="EMBL" id="JACVDC010000034">
    <property type="protein sequence ID" value="MBC9796700.1"/>
    <property type="molecule type" value="Genomic_DNA"/>
</dbReference>
<dbReference type="InterPro" id="IPR050153">
    <property type="entry name" value="Metal_Ion_Import_ABC"/>
</dbReference>
<evidence type="ECO:0000256" key="1">
    <source>
        <dbReference type="ARBA" id="ARBA00022448"/>
    </source>
</evidence>
<dbReference type="CDD" id="cd03214">
    <property type="entry name" value="ABC_Iron-Siderophores_B12_Hemin"/>
    <property type="match status" value="1"/>
</dbReference>
<proteinExistence type="predicted"/>